<feature type="repeat" description="ANK" evidence="3">
    <location>
        <begin position="613"/>
        <end position="641"/>
    </location>
</feature>
<feature type="repeat" description="ANK" evidence="3">
    <location>
        <begin position="126"/>
        <end position="158"/>
    </location>
</feature>
<keyword evidence="4" id="KW-1133">Transmembrane helix</keyword>
<organism evidence="6 7">
    <name type="scientific">Hymenolepis diminuta</name>
    <name type="common">Rat tapeworm</name>
    <dbReference type="NCBI Taxonomy" id="6216"/>
    <lineage>
        <taxon>Eukaryota</taxon>
        <taxon>Metazoa</taxon>
        <taxon>Spiralia</taxon>
        <taxon>Lophotrochozoa</taxon>
        <taxon>Platyhelminthes</taxon>
        <taxon>Cestoda</taxon>
        <taxon>Eucestoda</taxon>
        <taxon>Cyclophyllidea</taxon>
        <taxon>Hymenolepididae</taxon>
        <taxon>Hymenolepis</taxon>
    </lineage>
</organism>
<dbReference type="PANTHER" id="PTHR24198">
    <property type="entry name" value="ANKYRIN REPEAT AND PROTEIN KINASE DOMAIN-CONTAINING PROTEIN"/>
    <property type="match status" value="1"/>
</dbReference>
<dbReference type="InterPro" id="IPR002110">
    <property type="entry name" value="Ankyrin_rpt"/>
</dbReference>
<evidence type="ECO:0000259" key="5">
    <source>
        <dbReference type="PROSITE" id="PS50225"/>
    </source>
</evidence>
<feature type="repeat" description="ANK" evidence="3">
    <location>
        <begin position="481"/>
        <end position="513"/>
    </location>
</feature>
<dbReference type="PROSITE" id="PS50088">
    <property type="entry name" value="ANK_REPEAT"/>
    <property type="match status" value="9"/>
</dbReference>
<dbReference type="PANTHER" id="PTHR24198:SF165">
    <property type="entry name" value="ANKYRIN REPEAT-CONTAINING PROTEIN-RELATED"/>
    <property type="match status" value="1"/>
</dbReference>
<dbReference type="AlphaFoldDB" id="A0A564XYN3"/>
<sequence length="730" mass="79485">RIFADIRWGKCSPSLQALLGNICIYFIFFLNQIGSFLFRSFHMGKRFSKQRHKPRFTKVQIPWLIRGVIRSNNLESMQYLLSYPNHVNPCMVIDGVCPLNLAIELGHLQMVKLLIKAGADINVSDCPRYPLHQAALFGRAAIVELLINSGAKVSILTERHQSCLHLLASQSAERFVETAKVLLKLGCDPNNLDDDGMAPLHIASTEIAEVLALHDKTDLNILSQAGDTPLLVAAKDRKEGVLLTLLRVEDERKAQATKSGAPSTLNITTTSLVFNSTGSSGSSPARRLGWTSKVLRTASATTTNSVKPCVARAATTNSSTKNASTLHCNRLLPIANFRNALSASSVWNFSTLHGAANSSFRALVVTGNKKKNTSSLEVITNKSNKSNVPNEVKSRLNLNQADNVGMTPLMLCAEAGQSGFRMVFGLVSAGCDISATDKIGMTTLHYACYVGAVPTVRFLLEEAGEFSDKKASDLLNLQDRFGRTPIYLATCRGHTAVVDYLLSCNADFHIPNKELKSPLYIAANFGHLNIVNALLRNGAQVDQADSHQKTPLYVATYHGRSDIVSLLLAAHADVNAAEMNGRTPLYAAVLHGHLDLAAKLLAHGAAVNRPDKDGLGPLHMAVKFPKLDLPMVRLLLRHGCDPVNLAAFTRWLMQHGVLSENAALSTSGDDHTGEAWLSAWLHNEESNVRSLKRLCRARIQAQLGGSATTARIRCLPLPPQLREFVSLKAL</sequence>
<keyword evidence="7" id="KW-1185">Reference proteome</keyword>
<feature type="repeat" description="ANK" evidence="3">
    <location>
        <begin position="439"/>
        <end position="471"/>
    </location>
</feature>
<evidence type="ECO:0000313" key="7">
    <source>
        <dbReference type="Proteomes" id="UP000321570"/>
    </source>
</evidence>
<keyword evidence="1" id="KW-0677">Repeat</keyword>
<feature type="repeat" description="ANK" evidence="3">
    <location>
        <begin position="514"/>
        <end position="546"/>
    </location>
</feature>
<dbReference type="SUPFAM" id="SSF48403">
    <property type="entry name" value="Ankyrin repeat"/>
    <property type="match status" value="2"/>
</dbReference>
<dbReference type="Pfam" id="PF12796">
    <property type="entry name" value="Ank_2"/>
    <property type="match status" value="4"/>
</dbReference>
<dbReference type="SUPFAM" id="SSF158235">
    <property type="entry name" value="SOCS box-like"/>
    <property type="match status" value="1"/>
</dbReference>
<evidence type="ECO:0000313" key="6">
    <source>
        <dbReference type="EMBL" id="VUZ39648.1"/>
    </source>
</evidence>
<reference evidence="6 7" key="1">
    <citation type="submission" date="2019-07" db="EMBL/GenBank/DDBJ databases">
        <authorList>
            <person name="Jastrzebski P J."/>
            <person name="Paukszto L."/>
            <person name="Jastrzebski P J."/>
        </authorList>
    </citation>
    <scope>NUCLEOTIDE SEQUENCE [LARGE SCALE GENOMIC DNA]</scope>
    <source>
        <strain evidence="6 7">WMS-il1</strain>
    </source>
</reference>
<dbReference type="Proteomes" id="UP000321570">
    <property type="component" value="Unassembled WGS sequence"/>
</dbReference>
<gene>
    <name evidence="6" type="ORF">WMSIL1_LOCUS1083</name>
</gene>
<dbReference type="InterPro" id="IPR001496">
    <property type="entry name" value="SOCS_box"/>
</dbReference>
<dbReference type="Gene3D" id="1.10.750.20">
    <property type="entry name" value="SOCS box"/>
    <property type="match status" value="1"/>
</dbReference>
<evidence type="ECO:0000256" key="1">
    <source>
        <dbReference type="ARBA" id="ARBA00022737"/>
    </source>
</evidence>
<feature type="repeat" description="ANK" evidence="3">
    <location>
        <begin position="547"/>
        <end position="579"/>
    </location>
</feature>
<dbReference type="InterPro" id="IPR036036">
    <property type="entry name" value="SOCS_box-like_dom_sf"/>
</dbReference>
<dbReference type="SMART" id="SM00969">
    <property type="entry name" value="SOCS_box"/>
    <property type="match status" value="1"/>
</dbReference>
<dbReference type="InterPro" id="IPR036770">
    <property type="entry name" value="Ankyrin_rpt-contain_sf"/>
</dbReference>
<feature type="non-terminal residue" evidence="6">
    <location>
        <position position="1"/>
    </location>
</feature>
<feature type="repeat" description="ANK" evidence="3">
    <location>
        <begin position="580"/>
        <end position="612"/>
    </location>
</feature>
<protein>
    <recommendedName>
        <fullName evidence="5">SOCS box domain-containing protein</fullName>
    </recommendedName>
</protein>
<accession>A0A564XYN3</accession>
<evidence type="ECO:0000256" key="2">
    <source>
        <dbReference type="ARBA" id="ARBA00023043"/>
    </source>
</evidence>
<feature type="transmembrane region" description="Helical" evidence="4">
    <location>
        <begin position="18"/>
        <end position="41"/>
    </location>
</feature>
<feature type="repeat" description="ANK" evidence="3">
    <location>
        <begin position="94"/>
        <end position="126"/>
    </location>
</feature>
<dbReference type="PROSITE" id="PS50297">
    <property type="entry name" value="ANK_REP_REGION"/>
    <property type="match status" value="7"/>
</dbReference>
<feature type="domain" description="SOCS box" evidence="5">
    <location>
        <begin position="676"/>
        <end position="730"/>
    </location>
</feature>
<dbReference type="Pfam" id="PF07525">
    <property type="entry name" value="SOCS_box"/>
    <property type="match status" value="1"/>
</dbReference>
<dbReference type="CDD" id="cd03587">
    <property type="entry name" value="SOCS"/>
    <property type="match status" value="1"/>
</dbReference>
<feature type="repeat" description="ANK" evidence="3">
    <location>
        <begin position="404"/>
        <end position="438"/>
    </location>
</feature>
<keyword evidence="4" id="KW-0812">Transmembrane</keyword>
<dbReference type="EMBL" id="CABIJS010000022">
    <property type="protein sequence ID" value="VUZ39648.1"/>
    <property type="molecule type" value="Genomic_DNA"/>
</dbReference>
<keyword evidence="2 3" id="KW-0040">ANK repeat</keyword>
<dbReference type="Gene3D" id="1.25.40.20">
    <property type="entry name" value="Ankyrin repeat-containing domain"/>
    <property type="match status" value="3"/>
</dbReference>
<proteinExistence type="predicted"/>
<dbReference type="Pfam" id="PF13637">
    <property type="entry name" value="Ank_4"/>
    <property type="match status" value="1"/>
</dbReference>
<dbReference type="PROSITE" id="PS50225">
    <property type="entry name" value="SOCS"/>
    <property type="match status" value="1"/>
</dbReference>
<dbReference type="GO" id="GO:0035556">
    <property type="term" value="P:intracellular signal transduction"/>
    <property type="evidence" value="ECO:0007669"/>
    <property type="project" value="InterPro"/>
</dbReference>
<keyword evidence="4" id="KW-0472">Membrane</keyword>
<evidence type="ECO:0000256" key="3">
    <source>
        <dbReference type="PROSITE-ProRule" id="PRU00023"/>
    </source>
</evidence>
<evidence type="ECO:0000256" key="4">
    <source>
        <dbReference type="SAM" id="Phobius"/>
    </source>
</evidence>
<name>A0A564XYN3_HYMDI</name>
<dbReference type="SMART" id="SM00248">
    <property type="entry name" value="ANK"/>
    <property type="match status" value="12"/>
</dbReference>